<protein>
    <submittedName>
        <fullName evidence="2">Uncharacterized protein</fullName>
    </submittedName>
</protein>
<keyword evidence="1" id="KW-1133">Transmembrane helix</keyword>
<organism evidence="2 3">
    <name type="scientific">Candidatus Desulfolinea nitratireducens</name>
    <dbReference type="NCBI Taxonomy" id="2841698"/>
    <lineage>
        <taxon>Bacteria</taxon>
        <taxon>Bacillati</taxon>
        <taxon>Chloroflexota</taxon>
        <taxon>Anaerolineae</taxon>
        <taxon>Anaerolineales</taxon>
        <taxon>Anaerolineales incertae sedis</taxon>
        <taxon>Candidatus Desulfolinea</taxon>
    </lineage>
</organism>
<accession>A0A8J6NKT5</accession>
<dbReference type="EMBL" id="JACNJN010000197">
    <property type="protein sequence ID" value="MBC8336830.1"/>
    <property type="molecule type" value="Genomic_DNA"/>
</dbReference>
<evidence type="ECO:0000313" key="3">
    <source>
        <dbReference type="Proteomes" id="UP000614469"/>
    </source>
</evidence>
<proteinExistence type="predicted"/>
<comment type="caution">
    <text evidence="2">The sequence shown here is derived from an EMBL/GenBank/DDBJ whole genome shotgun (WGS) entry which is preliminary data.</text>
</comment>
<sequence length="79" mass="8501">MFSKLFANKKILWITVAVISLLAVGGLYAFRNSQADSDSADAPTMQTAKIRQGDLTLYASGTGTLIPVPCKNLNRSILL</sequence>
<feature type="transmembrane region" description="Helical" evidence="1">
    <location>
        <begin position="12"/>
        <end position="30"/>
    </location>
</feature>
<reference evidence="2 3" key="1">
    <citation type="submission" date="2020-08" db="EMBL/GenBank/DDBJ databases">
        <title>Bridging the membrane lipid divide: bacteria of the FCB group superphylum have the potential to synthesize archaeal ether lipids.</title>
        <authorList>
            <person name="Villanueva L."/>
            <person name="Von Meijenfeldt F.A.B."/>
            <person name="Westbye A.B."/>
            <person name="Yadav S."/>
            <person name="Hopmans E.C."/>
            <person name="Dutilh B.E."/>
            <person name="Sinninghe Damste J.S."/>
        </authorList>
    </citation>
    <scope>NUCLEOTIDE SEQUENCE [LARGE SCALE GENOMIC DNA]</scope>
    <source>
        <strain evidence="2">NIOZ-UU36</strain>
    </source>
</reference>
<name>A0A8J6NKT5_9CHLR</name>
<dbReference type="AlphaFoldDB" id="A0A8J6NKT5"/>
<keyword evidence="1" id="KW-0812">Transmembrane</keyword>
<gene>
    <name evidence="2" type="ORF">H8E29_16335</name>
</gene>
<evidence type="ECO:0000256" key="1">
    <source>
        <dbReference type="SAM" id="Phobius"/>
    </source>
</evidence>
<dbReference type="Proteomes" id="UP000614469">
    <property type="component" value="Unassembled WGS sequence"/>
</dbReference>
<keyword evidence="1" id="KW-0472">Membrane</keyword>
<evidence type="ECO:0000313" key="2">
    <source>
        <dbReference type="EMBL" id="MBC8336830.1"/>
    </source>
</evidence>